<evidence type="ECO:0000313" key="16">
    <source>
        <dbReference type="EMBL" id="CAA9242631.1"/>
    </source>
</evidence>
<dbReference type="InterPro" id="IPR023170">
    <property type="entry name" value="HhH_base_excis_C"/>
</dbReference>
<evidence type="ECO:0000256" key="4">
    <source>
        <dbReference type="ARBA" id="ARBA00022603"/>
    </source>
</evidence>
<dbReference type="PROSITE" id="PS01124">
    <property type="entry name" value="HTH_ARAC_FAMILY_2"/>
    <property type="match status" value="1"/>
</dbReference>
<dbReference type="GO" id="GO:0032131">
    <property type="term" value="F:alkylated DNA binding"/>
    <property type="evidence" value="ECO:0007669"/>
    <property type="project" value="TreeGrafter"/>
</dbReference>
<dbReference type="FunFam" id="3.30.310.20:FF:000001">
    <property type="entry name" value="DNA-3-methyladenine glycosylase 2"/>
    <property type="match status" value="1"/>
</dbReference>
<dbReference type="PANTHER" id="PTHR43003">
    <property type="entry name" value="DNA-3-METHYLADENINE GLYCOSYLASE"/>
    <property type="match status" value="1"/>
</dbReference>
<keyword evidence="12" id="KW-0804">Transcription</keyword>
<evidence type="ECO:0000256" key="5">
    <source>
        <dbReference type="ARBA" id="ARBA00022679"/>
    </source>
</evidence>
<dbReference type="AlphaFoldDB" id="A0A6J4I4Z5"/>
<dbReference type="InterPro" id="IPR009057">
    <property type="entry name" value="Homeodomain-like_sf"/>
</dbReference>
<evidence type="ECO:0000256" key="11">
    <source>
        <dbReference type="ARBA" id="ARBA00023159"/>
    </source>
</evidence>
<dbReference type="Gene3D" id="1.10.340.30">
    <property type="entry name" value="Hypothetical protein, domain 2"/>
    <property type="match status" value="1"/>
</dbReference>
<dbReference type="SMART" id="SM01009">
    <property type="entry name" value="AlkA_N"/>
    <property type="match status" value="1"/>
</dbReference>
<dbReference type="SUPFAM" id="SSF48150">
    <property type="entry name" value="DNA-glycosylase"/>
    <property type="match status" value="1"/>
</dbReference>
<keyword evidence="9" id="KW-0805">Transcription regulation</keyword>
<dbReference type="GO" id="GO:0008168">
    <property type="term" value="F:methyltransferase activity"/>
    <property type="evidence" value="ECO:0007669"/>
    <property type="project" value="UniProtKB-KW"/>
</dbReference>
<dbReference type="InterPro" id="IPR010316">
    <property type="entry name" value="AlkA_N"/>
</dbReference>
<dbReference type="InterPro" id="IPR018062">
    <property type="entry name" value="HTH_AraC-typ_CS"/>
</dbReference>
<dbReference type="InterPro" id="IPR037046">
    <property type="entry name" value="AlkA_N_sf"/>
</dbReference>
<sequence length="533" mass="56590">MLDAERCYRIVCSRDPRFDGWFVTAVTSTGIYCRPSCPARTPKREHVRFHPTAAAAVAEGFRACRRCRPDVTPDSAEWQGRADVVARAMRLIADGLVDREGVGGVSRRLGYSERQLHRLLLAEVGAGALALARVQRAHTARLLLETTSLPVTATAFAAGFTSVRQFNDTVRAVYAATPTQLRDGRSGASGGQPESITLRLAARQPLDAGAVLSFLGARAVPGVEEVVEGAYRRVLPLPRGPGTVSLHDGGDHVSCTLRLTDVADLAAAVSRCRRLLDLDADPVAVDEHLGADPVLGPLVREAPGTRVPGHVDGAELAVRAVLGQQVSVAGARTLAARLVRSHGERLAAPDGGLTHLFPTPAALAAMDPAELAMPRARARALLGLARALDDGDVALDGGADRAATEAALLALPGIGPWTASYIALRALGDPDALPVGDVGLRNALRRLGHDADAPELSALADGWRPWRAYAVIHLWRSLDAEARSRRDPLPQEPEAERAGRHRARRRTTTARTEPLAGATGSPSPTRPDDDRTS</sequence>
<dbReference type="InterPro" id="IPR018060">
    <property type="entry name" value="HTH_AraC"/>
</dbReference>
<dbReference type="GO" id="GO:0043565">
    <property type="term" value="F:sequence-specific DNA binding"/>
    <property type="evidence" value="ECO:0007669"/>
    <property type="project" value="InterPro"/>
</dbReference>
<evidence type="ECO:0000256" key="10">
    <source>
        <dbReference type="ARBA" id="ARBA00023125"/>
    </source>
</evidence>
<evidence type="ECO:0000256" key="1">
    <source>
        <dbReference type="ARBA" id="ARBA00000086"/>
    </source>
</evidence>
<comment type="cofactor">
    <cofactor evidence="2">
        <name>Zn(2+)</name>
        <dbReference type="ChEBI" id="CHEBI:29105"/>
    </cofactor>
</comment>
<dbReference type="GO" id="GO:0032993">
    <property type="term" value="C:protein-DNA complex"/>
    <property type="evidence" value="ECO:0007669"/>
    <property type="project" value="TreeGrafter"/>
</dbReference>
<dbReference type="InterPro" id="IPR003265">
    <property type="entry name" value="HhH-GPD_domain"/>
</dbReference>
<dbReference type="SUPFAM" id="SSF57884">
    <property type="entry name" value="Ada DNA repair protein, N-terminal domain (N-Ada 10)"/>
    <property type="match status" value="1"/>
</dbReference>
<feature type="region of interest" description="Disordered" evidence="14">
    <location>
        <begin position="482"/>
        <end position="533"/>
    </location>
</feature>
<feature type="compositionally biased region" description="Basic residues" evidence="14">
    <location>
        <begin position="499"/>
        <end position="508"/>
    </location>
</feature>
<organism evidence="16">
    <name type="scientific">uncultured Acidimicrobiales bacterium</name>
    <dbReference type="NCBI Taxonomy" id="310071"/>
    <lineage>
        <taxon>Bacteria</taxon>
        <taxon>Bacillati</taxon>
        <taxon>Actinomycetota</taxon>
        <taxon>Acidimicrobiia</taxon>
        <taxon>Acidimicrobiales</taxon>
        <taxon>environmental samples</taxon>
    </lineage>
</organism>
<dbReference type="Pfam" id="PF00730">
    <property type="entry name" value="HhH-GPD"/>
    <property type="match status" value="1"/>
</dbReference>
<dbReference type="FunFam" id="3.40.10.10:FF:000001">
    <property type="entry name" value="DNA-3-methyladenine glycosylase 2"/>
    <property type="match status" value="1"/>
</dbReference>
<dbReference type="EMBL" id="CADCSY010000082">
    <property type="protein sequence ID" value="CAA9242631.1"/>
    <property type="molecule type" value="Genomic_DNA"/>
</dbReference>
<evidence type="ECO:0000256" key="6">
    <source>
        <dbReference type="ARBA" id="ARBA00022723"/>
    </source>
</evidence>
<dbReference type="GO" id="GO:0043916">
    <property type="term" value="F:DNA-7-methylguanine glycosylase activity"/>
    <property type="evidence" value="ECO:0007669"/>
    <property type="project" value="TreeGrafter"/>
</dbReference>
<dbReference type="SUPFAM" id="SSF46689">
    <property type="entry name" value="Homeodomain-like"/>
    <property type="match status" value="1"/>
</dbReference>
<dbReference type="Gene3D" id="3.40.10.10">
    <property type="entry name" value="DNA Methylphosphotriester Repair Domain"/>
    <property type="match status" value="1"/>
</dbReference>
<dbReference type="GO" id="GO:0006307">
    <property type="term" value="P:DNA alkylation repair"/>
    <property type="evidence" value="ECO:0007669"/>
    <property type="project" value="TreeGrafter"/>
</dbReference>
<keyword evidence="7" id="KW-0227">DNA damage</keyword>
<gene>
    <name evidence="16" type="ORF">AVDCRST_MAG20-1827</name>
</gene>
<evidence type="ECO:0000256" key="9">
    <source>
        <dbReference type="ARBA" id="ARBA00023015"/>
    </source>
</evidence>
<evidence type="ECO:0000256" key="7">
    <source>
        <dbReference type="ARBA" id="ARBA00022763"/>
    </source>
</evidence>
<dbReference type="GO" id="GO:0008270">
    <property type="term" value="F:zinc ion binding"/>
    <property type="evidence" value="ECO:0007669"/>
    <property type="project" value="InterPro"/>
</dbReference>
<dbReference type="GO" id="GO:0008725">
    <property type="term" value="F:DNA-3-methyladenine glycosylase activity"/>
    <property type="evidence" value="ECO:0007669"/>
    <property type="project" value="TreeGrafter"/>
</dbReference>
<dbReference type="Gene3D" id="1.10.10.60">
    <property type="entry name" value="Homeodomain-like"/>
    <property type="match status" value="1"/>
</dbReference>
<reference evidence="16" key="1">
    <citation type="submission" date="2020-02" db="EMBL/GenBank/DDBJ databases">
        <authorList>
            <person name="Meier V. D."/>
        </authorList>
    </citation>
    <scope>NUCLEOTIDE SEQUENCE</scope>
    <source>
        <strain evidence="16">AVDCRST_MAG20</strain>
    </source>
</reference>
<name>A0A6J4I4Z5_9ACTN</name>
<dbReference type="GO" id="GO:0006285">
    <property type="term" value="P:base-excision repair, AP site formation"/>
    <property type="evidence" value="ECO:0007669"/>
    <property type="project" value="TreeGrafter"/>
</dbReference>
<dbReference type="EC" id="3.2.2.21" evidence="3"/>
<dbReference type="InterPro" id="IPR035451">
    <property type="entry name" value="Ada-like_dom_sf"/>
</dbReference>
<dbReference type="GO" id="GO:0005737">
    <property type="term" value="C:cytoplasm"/>
    <property type="evidence" value="ECO:0007669"/>
    <property type="project" value="TreeGrafter"/>
</dbReference>
<proteinExistence type="predicted"/>
<feature type="domain" description="HTH araC/xylS-type" evidence="15">
    <location>
        <begin position="86"/>
        <end position="184"/>
    </location>
</feature>
<dbReference type="GO" id="GO:0003700">
    <property type="term" value="F:DNA-binding transcription factor activity"/>
    <property type="evidence" value="ECO:0007669"/>
    <property type="project" value="InterPro"/>
</dbReference>
<keyword evidence="16" id="KW-0378">Hydrolase</keyword>
<evidence type="ECO:0000256" key="13">
    <source>
        <dbReference type="ARBA" id="ARBA00023204"/>
    </source>
</evidence>
<dbReference type="GO" id="GO:0032259">
    <property type="term" value="P:methylation"/>
    <property type="evidence" value="ECO:0007669"/>
    <property type="project" value="UniProtKB-KW"/>
</dbReference>
<dbReference type="Gene3D" id="3.30.310.20">
    <property type="entry name" value="DNA-3-methyladenine glycosylase AlkA, N-terminal domain"/>
    <property type="match status" value="1"/>
</dbReference>
<keyword evidence="4 16" id="KW-0489">Methyltransferase</keyword>
<dbReference type="Pfam" id="PF06029">
    <property type="entry name" value="AlkA_N"/>
    <property type="match status" value="1"/>
</dbReference>
<dbReference type="CDD" id="cd00056">
    <property type="entry name" value="ENDO3c"/>
    <property type="match status" value="1"/>
</dbReference>
<dbReference type="SMART" id="SM00342">
    <property type="entry name" value="HTH_ARAC"/>
    <property type="match status" value="1"/>
</dbReference>
<feature type="compositionally biased region" description="Basic and acidic residues" evidence="14">
    <location>
        <begin position="482"/>
        <end position="498"/>
    </location>
</feature>
<keyword evidence="13" id="KW-0234">DNA repair</keyword>
<dbReference type="PANTHER" id="PTHR43003:SF13">
    <property type="entry name" value="DNA-3-METHYLADENINE GLYCOSYLASE 2"/>
    <property type="match status" value="1"/>
</dbReference>
<evidence type="ECO:0000256" key="12">
    <source>
        <dbReference type="ARBA" id="ARBA00023163"/>
    </source>
</evidence>
<evidence type="ECO:0000259" key="15">
    <source>
        <dbReference type="PROSITE" id="PS01124"/>
    </source>
</evidence>
<comment type="catalytic activity">
    <reaction evidence="1">
        <text>Hydrolysis of alkylated DNA, releasing 3-methyladenine, 3-methylguanine, 7-methylguanine and 7-methyladenine.</text>
        <dbReference type="EC" id="3.2.2.21"/>
    </reaction>
</comment>
<keyword evidence="11" id="KW-0010">Activator</keyword>
<dbReference type="SMART" id="SM00478">
    <property type="entry name" value="ENDO3c"/>
    <property type="match status" value="1"/>
</dbReference>
<evidence type="ECO:0000256" key="2">
    <source>
        <dbReference type="ARBA" id="ARBA00001947"/>
    </source>
</evidence>
<dbReference type="InterPro" id="IPR004026">
    <property type="entry name" value="Ada_DNA_repair_Zn-bd"/>
</dbReference>
<dbReference type="PROSITE" id="PS00041">
    <property type="entry name" value="HTH_ARAC_FAMILY_1"/>
    <property type="match status" value="1"/>
</dbReference>
<dbReference type="Gene3D" id="1.10.1670.10">
    <property type="entry name" value="Helix-hairpin-Helix base-excision DNA repair enzymes (C-terminal)"/>
    <property type="match status" value="1"/>
</dbReference>
<keyword evidence="6" id="KW-0479">Metal-binding</keyword>
<keyword evidence="16" id="KW-0326">Glycosidase</keyword>
<dbReference type="SUPFAM" id="SSF55945">
    <property type="entry name" value="TATA-box binding protein-like"/>
    <property type="match status" value="1"/>
</dbReference>
<evidence type="ECO:0000256" key="14">
    <source>
        <dbReference type="SAM" id="MobiDB-lite"/>
    </source>
</evidence>
<dbReference type="InterPro" id="IPR011257">
    <property type="entry name" value="DNA_glycosylase"/>
</dbReference>
<keyword evidence="10" id="KW-0238">DNA-binding</keyword>
<evidence type="ECO:0000256" key="8">
    <source>
        <dbReference type="ARBA" id="ARBA00022833"/>
    </source>
</evidence>
<keyword evidence="8" id="KW-0862">Zinc</keyword>
<keyword evidence="5 16" id="KW-0808">Transferase</keyword>
<dbReference type="Pfam" id="PF02805">
    <property type="entry name" value="Ada_Zn_binding"/>
    <property type="match status" value="1"/>
</dbReference>
<dbReference type="Pfam" id="PF12833">
    <property type="entry name" value="HTH_18"/>
    <property type="match status" value="1"/>
</dbReference>
<protein>
    <recommendedName>
        <fullName evidence="3">DNA-3-methyladenine glycosylase II</fullName>
        <ecNumber evidence="3">3.2.2.21</ecNumber>
    </recommendedName>
</protein>
<evidence type="ECO:0000256" key="3">
    <source>
        <dbReference type="ARBA" id="ARBA00012000"/>
    </source>
</evidence>
<dbReference type="InterPro" id="IPR051912">
    <property type="entry name" value="Alkylbase_DNA_Glycosylase/TA"/>
</dbReference>
<accession>A0A6J4I4Z5</accession>